<keyword evidence="6" id="KW-1133">Transmembrane helix</keyword>
<keyword evidence="3" id="KW-0328">Glycosyltransferase</keyword>
<accession>A0A6J6KMR4</accession>
<feature type="transmembrane region" description="Helical" evidence="6">
    <location>
        <begin position="291"/>
        <end position="312"/>
    </location>
</feature>
<comment type="subcellular location">
    <subcellularLocation>
        <location evidence="1">Cell membrane</location>
    </subcellularLocation>
</comment>
<dbReference type="SUPFAM" id="SSF53448">
    <property type="entry name" value="Nucleotide-diphospho-sugar transferases"/>
    <property type="match status" value="1"/>
</dbReference>
<protein>
    <submittedName>
        <fullName evidence="8">Unannotated protein</fullName>
    </submittedName>
</protein>
<dbReference type="PANTHER" id="PTHR43646">
    <property type="entry name" value="GLYCOSYLTRANSFERASE"/>
    <property type="match status" value="1"/>
</dbReference>
<evidence type="ECO:0000259" key="7">
    <source>
        <dbReference type="Pfam" id="PF00535"/>
    </source>
</evidence>
<keyword evidence="4" id="KW-0808">Transferase</keyword>
<feature type="transmembrane region" description="Helical" evidence="6">
    <location>
        <begin position="251"/>
        <end position="271"/>
    </location>
</feature>
<reference evidence="8" key="1">
    <citation type="submission" date="2020-05" db="EMBL/GenBank/DDBJ databases">
        <authorList>
            <person name="Chiriac C."/>
            <person name="Salcher M."/>
            <person name="Ghai R."/>
            <person name="Kavagutti S V."/>
        </authorList>
    </citation>
    <scope>NUCLEOTIDE SEQUENCE</scope>
</reference>
<gene>
    <name evidence="8" type="ORF">UFOPK2195_00468</name>
</gene>
<evidence type="ECO:0000256" key="4">
    <source>
        <dbReference type="ARBA" id="ARBA00022679"/>
    </source>
</evidence>
<dbReference type="CDD" id="cd00761">
    <property type="entry name" value="Glyco_tranf_GTA_type"/>
    <property type="match status" value="1"/>
</dbReference>
<proteinExistence type="predicted"/>
<dbReference type="InterPro" id="IPR001173">
    <property type="entry name" value="Glyco_trans_2-like"/>
</dbReference>
<evidence type="ECO:0000256" key="2">
    <source>
        <dbReference type="ARBA" id="ARBA00022475"/>
    </source>
</evidence>
<dbReference type="AlphaFoldDB" id="A0A6J6KMR4"/>
<keyword evidence="2" id="KW-1003">Cell membrane</keyword>
<evidence type="ECO:0000256" key="1">
    <source>
        <dbReference type="ARBA" id="ARBA00004236"/>
    </source>
</evidence>
<keyword evidence="5 6" id="KW-0472">Membrane</keyword>
<dbReference type="InterPro" id="IPR029044">
    <property type="entry name" value="Nucleotide-diphossugar_trans"/>
</dbReference>
<feature type="domain" description="Glycosyltransferase 2-like" evidence="7">
    <location>
        <begin position="20"/>
        <end position="110"/>
    </location>
</feature>
<evidence type="ECO:0000256" key="5">
    <source>
        <dbReference type="ARBA" id="ARBA00023136"/>
    </source>
</evidence>
<dbReference type="EMBL" id="CAEZWH010000068">
    <property type="protein sequence ID" value="CAB4650921.1"/>
    <property type="molecule type" value="Genomic_DNA"/>
</dbReference>
<dbReference type="PANTHER" id="PTHR43646:SF2">
    <property type="entry name" value="GLYCOSYLTRANSFERASE 2-LIKE DOMAIN-CONTAINING PROTEIN"/>
    <property type="match status" value="1"/>
</dbReference>
<evidence type="ECO:0000256" key="3">
    <source>
        <dbReference type="ARBA" id="ARBA00022676"/>
    </source>
</evidence>
<evidence type="ECO:0000313" key="8">
    <source>
        <dbReference type="EMBL" id="CAB4650921.1"/>
    </source>
</evidence>
<dbReference type="Pfam" id="PF00535">
    <property type="entry name" value="Glycos_transf_2"/>
    <property type="match status" value="1"/>
</dbReference>
<dbReference type="GO" id="GO:0005886">
    <property type="term" value="C:plasma membrane"/>
    <property type="evidence" value="ECO:0007669"/>
    <property type="project" value="UniProtKB-SubCell"/>
</dbReference>
<evidence type="ECO:0000256" key="6">
    <source>
        <dbReference type="SAM" id="Phobius"/>
    </source>
</evidence>
<dbReference type="GO" id="GO:0016757">
    <property type="term" value="F:glycosyltransferase activity"/>
    <property type="evidence" value="ECO:0007669"/>
    <property type="project" value="UniProtKB-KW"/>
</dbReference>
<sequence>MRSVQHFVVQSQDAQTPAISVIIPARNEAHNIVVLIEGLRQQIRTIDEIIVVDDGSTDNTLQLAQGAGAKVISAGVLPEGWAGKAHACWVGAEAALNNVLAFVDADVRFNTANKHIVRGLASSVVSEPTALFSVQPWHNTVQVGEQASMLFNIVSVMGSGMKTSEPLVFGPILACMREVYVANHGHSHASVRAQVVEDIALGRLFKQTRVYLGTPSTCTFRMYPKGFSAVFSGFAKNIAAGAASVPIGRRVLIAAWCASLVVGVVTSPWMYLASLVQVAMFAKRVGRFHPFVVALFPVHMLLFTVVVIKSFWDGVLRGGVRWSGRTIRTR</sequence>
<name>A0A6J6KMR4_9ZZZZ</name>
<dbReference type="Gene3D" id="3.90.550.10">
    <property type="entry name" value="Spore Coat Polysaccharide Biosynthesis Protein SpsA, Chain A"/>
    <property type="match status" value="1"/>
</dbReference>
<organism evidence="8">
    <name type="scientific">freshwater metagenome</name>
    <dbReference type="NCBI Taxonomy" id="449393"/>
    <lineage>
        <taxon>unclassified sequences</taxon>
        <taxon>metagenomes</taxon>
        <taxon>ecological metagenomes</taxon>
    </lineage>
</organism>
<keyword evidence="6" id="KW-0812">Transmembrane</keyword>